<evidence type="ECO:0000313" key="1">
    <source>
        <dbReference type="EMBL" id="KAJ6634296.1"/>
    </source>
</evidence>
<evidence type="ECO:0000313" key="2">
    <source>
        <dbReference type="Proteomes" id="UP001151699"/>
    </source>
</evidence>
<name>A0A9Q0RUB3_9DIPT</name>
<gene>
    <name evidence="1" type="ORF">Bhyg_16320</name>
</gene>
<organism evidence="1 2">
    <name type="scientific">Pseudolycoriella hygida</name>
    <dbReference type="NCBI Taxonomy" id="35572"/>
    <lineage>
        <taxon>Eukaryota</taxon>
        <taxon>Metazoa</taxon>
        <taxon>Ecdysozoa</taxon>
        <taxon>Arthropoda</taxon>
        <taxon>Hexapoda</taxon>
        <taxon>Insecta</taxon>
        <taxon>Pterygota</taxon>
        <taxon>Neoptera</taxon>
        <taxon>Endopterygota</taxon>
        <taxon>Diptera</taxon>
        <taxon>Nematocera</taxon>
        <taxon>Sciaroidea</taxon>
        <taxon>Sciaridae</taxon>
        <taxon>Pseudolycoriella</taxon>
    </lineage>
</organism>
<keyword evidence="2" id="KW-1185">Reference proteome</keyword>
<reference evidence="1" key="1">
    <citation type="submission" date="2022-07" db="EMBL/GenBank/DDBJ databases">
        <authorList>
            <person name="Trinca V."/>
            <person name="Uliana J.V.C."/>
            <person name="Torres T.T."/>
            <person name="Ward R.J."/>
            <person name="Monesi N."/>
        </authorList>
    </citation>
    <scope>NUCLEOTIDE SEQUENCE</scope>
    <source>
        <strain evidence="1">HSMRA1968</strain>
        <tissue evidence="1">Whole embryos</tissue>
    </source>
</reference>
<comment type="caution">
    <text evidence="1">The sequence shown here is derived from an EMBL/GenBank/DDBJ whole genome shotgun (WGS) entry which is preliminary data.</text>
</comment>
<protein>
    <submittedName>
        <fullName evidence="1">Uncharacterized protein</fullName>
    </submittedName>
</protein>
<sequence>ILTPLSLPMPLQVTPISQKFEHAMATLNILLRQEDGKYSPLIGFYSYTSTAEALNFERKFLLEKFLPLLKDLKTPLYVDHHYLGEMFGNLQHGIYFDPAPKMLFHDVPNIIQEWYKPDLRSITVKFGLPSEKNDCLYRCMEYIIGLATNQIAFEPDLENPALRLNRYLANESRKMQLRDDLRGKFLTKYMII</sequence>
<feature type="non-terminal residue" evidence="1">
    <location>
        <position position="1"/>
    </location>
</feature>
<dbReference type="EMBL" id="WJQU01000761">
    <property type="protein sequence ID" value="KAJ6634296.1"/>
    <property type="molecule type" value="Genomic_DNA"/>
</dbReference>
<dbReference type="Proteomes" id="UP001151699">
    <property type="component" value="Unassembled WGS sequence"/>
</dbReference>
<proteinExistence type="predicted"/>
<accession>A0A9Q0RUB3</accession>
<dbReference type="AlphaFoldDB" id="A0A9Q0RUB3"/>